<sequence length="449" mass="51284">MPQVASKHSHPVNYRILDIRTSQVQAQLPQSEYQEAFKKWSWQAPRKAIRPLASSNKADGPVDLTTTTQAHYVPHKTQRVVKKAPVKTEMKKPSAKMPTTSTYINDFQGKMTSRPPACKPKERPTLTGLPFNAKSVYQETYIRWKQDEIDIHKVEVKIHQDNLGKAPNEVFEATTTVQDDFKRHENVSPATSMKPAETPHTSSQPFEDATTHRADFTIKSPSTRQAIKPRQQRTINTDTKFSDETTFQRDFPTHHGHKPESSYKPKREYFKSDGVFDGRTTQRTAYQRWPIPTREPTPWATKDRSAPLSYQHRAKLNMKTSYQDDFQDPGDIMSLDKCRGKPYRYYDSNLHNGGAGEGSQFDGSTNYTESYIAWKDVRPPKSYKEIEEYRPPIIPFMGESTSRRHYQGIYAPPAKSCKPSVRPQSSPVKGHDSKPITDTRPASCPVPAQ</sequence>
<dbReference type="GO" id="GO:0036126">
    <property type="term" value="C:sperm flagellum"/>
    <property type="evidence" value="ECO:0007669"/>
    <property type="project" value="TreeGrafter"/>
</dbReference>
<reference evidence="3 4" key="1">
    <citation type="journal article" date="2017" name="PLoS Biol.">
        <title>The sea cucumber genome provides insights into morphological evolution and visceral regeneration.</title>
        <authorList>
            <person name="Zhang X."/>
            <person name="Sun L."/>
            <person name="Yuan J."/>
            <person name="Sun Y."/>
            <person name="Gao Y."/>
            <person name="Zhang L."/>
            <person name="Li S."/>
            <person name="Dai H."/>
            <person name="Hamel J.F."/>
            <person name="Liu C."/>
            <person name="Yu Y."/>
            <person name="Liu S."/>
            <person name="Lin W."/>
            <person name="Guo K."/>
            <person name="Jin S."/>
            <person name="Xu P."/>
            <person name="Storey K.B."/>
            <person name="Huan P."/>
            <person name="Zhang T."/>
            <person name="Zhou Y."/>
            <person name="Zhang J."/>
            <person name="Lin C."/>
            <person name="Li X."/>
            <person name="Xing L."/>
            <person name="Huo D."/>
            <person name="Sun M."/>
            <person name="Wang L."/>
            <person name="Mercier A."/>
            <person name="Li F."/>
            <person name="Yang H."/>
            <person name="Xiang J."/>
        </authorList>
    </citation>
    <scope>NUCLEOTIDE SEQUENCE [LARGE SCALE GENOMIC DNA]</scope>
    <source>
        <strain evidence="3">Shaxun</strain>
        <tissue evidence="3">Muscle</tissue>
    </source>
</reference>
<evidence type="ECO:0000313" key="3">
    <source>
        <dbReference type="EMBL" id="PIK58644.1"/>
    </source>
</evidence>
<dbReference type="PANTHER" id="PTHR31516:SF17">
    <property type="entry name" value="STABILIZER OF AXONEMAL MICROTUBULES 2"/>
    <property type="match status" value="1"/>
</dbReference>
<comment type="caution">
    <text evidence="3">The sequence shown here is derived from an EMBL/GenBank/DDBJ whole genome shotgun (WGS) entry which is preliminary data.</text>
</comment>
<feature type="region of interest" description="Disordered" evidence="2">
    <location>
        <begin position="187"/>
        <end position="211"/>
    </location>
</feature>
<dbReference type="GO" id="GO:0008017">
    <property type="term" value="F:microtubule binding"/>
    <property type="evidence" value="ECO:0007669"/>
    <property type="project" value="InterPro"/>
</dbReference>
<dbReference type="GO" id="GO:0005814">
    <property type="term" value="C:centriole"/>
    <property type="evidence" value="ECO:0007669"/>
    <property type="project" value="TreeGrafter"/>
</dbReference>
<organism evidence="3 4">
    <name type="scientific">Stichopus japonicus</name>
    <name type="common">Sea cucumber</name>
    <dbReference type="NCBI Taxonomy" id="307972"/>
    <lineage>
        <taxon>Eukaryota</taxon>
        <taxon>Metazoa</taxon>
        <taxon>Echinodermata</taxon>
        <taxon>Eleutherozoa</taxon>
        <taxon>Echinozoa</taxon>
        <taxon>Holothuroidea</taxon>
        <taxon>Aspidochirotacea</taxon>
        <taxon>Aspidochirotida</taxon>
        <taxon>Stichopodidae</taxon>
        <taxon>Apostichopus</taxon>
    </lineage>
</organism>
<comment type="similarity">
    <text evidence="1">Belongs to the FAM154 family.</text>
</comment>
<accession>A0A2G8LEE7</accession>
<proteinExistence type="inferred from homology"/>
<feature type="region of interest" description="Disordered" evidence="2">
    <location>
        <begin position="86"/>
        <end position="126"/>
    </location>
</feature>
<dbReference type="STRING" id="307972.A0A2G8LEE7"/>
<dbReference type="PANTHER" id="PTHR31516">
    <property type="entry name" value="STABILIZER OF AXONEMAL MICROTUBULES 2"/>
    <property type="match status" value="1"/>
</dbReference>
<evidence type="ECO:0000256" key="2">
    <source>
        <dbReference type="SAM" id="MobiDB-lite"/>
    </source>
</evidence>
<dbReference type="OrthoDB" id="365640at2759"/>
<dbReference type="Proteomes" id="UP000230750">
    <property type="component" value="Unassembled WGS sequence"/>
</dbReference>
<dbReference type="InterPro" id="IPR033336">
    <property type="entry name" value="SAXO1/2"/>
</dbReference>
<name>A0A2G8LEE7_STIJA</name>
<evidence type="ECO:0000256" key="1">
    <source>
        <dbReference type="ARBA" id="ARBA00008738"/>
    </source>
</evidence>
<dbReference type="GO" id="GO:0036064">
    <property type="term" value="C:ciliary basal body"/>
    <property type="evidence" value="ECO:0007669"/>
    <property type="project" value="TreeGrafter"/>
</dbReference>
<protein>
    <recommendedName>
        <fullName evidence="5">Stabilizer of axonemal microtubules 2</fullName>
    </recommendedName>
</protein>
<dbReference type="AlphaFoldDB" id="A0A2G8LEE7"/>
<dbReference type="GO" id="GO:0005879">
    <property type="term" value="C:axonemal microtubule"/>
    <property type="evidence" value="ECO:0007669"/>
    <property type="project" value="TreeGrafter"/>
</dbReference>
<evidence type="ECO:0000313" key="4">
    <source>
        <dbReference type="Proteomes" id="UP000230750"/>
    </source>
</evidence>
<keyword evidence="4" id="KW-1185">Reference proteome</keyword>
<feature type="region of interest" description="Disordered" evidence="2">
    <location>
        <begin position="405"/>
        <end position="449"/>
    </location>
</feature>
<evidence type="ECO:0008006" key="5">
    <source>
        <dbReference type="Google" id="ProtNLM"/>
    </source>
</evidence>
<dbReference type="EMBL" id="MRZV01000106">
    <property type="protein sequence ID" value="PIK58644.1"/>
    <property type="molecule type" value="Genomic_DNA"/>
</dbReference>
<gene>
    <name evidence="3" type="ORF">BSL78_04418</name>
</gene>
<dbReference type="Pfam" id="PF05217">
    <property type="entry name" value="SAXO1-2"/>
    <property type="match status" value="1"/>
</dbReference>